<feature type="region of interest" description="Disordered" evidence="2">
    <location>
        <begin position="779"/>
        <end position="837"/>
    </location>
</feature>
<dbReference type="InterPro" id="IPR022175">
    <property type="entry name" value="BCAS3_dom"/>
</dbReference>
<feature type="compositionally biased region" description="Low complexity" evidence="2">
    <location>
        <begin position="279"/>
        <end position="296"/>
    </location>
</feature>
<protein>
    <recommendedName>
        <fullName evidence="7">BCAS3 domain-containing protein</fullName>
    </recommendedName>
</protein>
<comment type="subcellular location">
    <subcellularLocation>
        <location evidence="1">Preautophagosomal structure</location>
    </subcellularLocation>
</comment>
<feature type="domain" description="BCAS3" evidence="3">
    <location>
        <begin position="620"/>
        <end position="759"/>
    </location>
</feature>
<evidence type="ECO:0000313" key="6">
    <source>
        <dbReference type="Proteomes" id="UP001454036"/>
    </source>
</evidence>
<dbReference type="AlphaFoldDB" id="A0AAV3PMU0"/>
<name>A0AAV3PMU0_LITER</name>
<dbReference type="InterPro" id="IPR001680">
    <property type="entry name" value="WD40_rpt"/>
</dbReference>
<dbReference type="SMART" id="SM00320">
    <property type="entry name" value="WD40"/>
    <property type="match status" value="2"/>
</dbReference>
<dbReference type="SUPFAM" id="SSF50978">
    <property type="entry name" value="WD40 repeat-like"/>
    <property type="match status" value="1"/>
</dbReference>
<dbReference type="Proteomes" id="UP001454036">
    <property type="component" value="Unassembled WGS sequence"/>
</dbReference>
<evidence type="ECO:0000259" key="4">
    <source>
        <dbReference type="Pfam" id="PF21034"/>
    </source>
</evidence>
<evidence type="ECO:0000259" key="3">
    <source>
        <dbReference type="Pfam" id="PF12490"/>
    </source>
</evidence>
<dbReference type="GO" id="GO:0006914">
    <property type="term" value="P:autophagy"/>
    <property type="evidence" value="ECO:0007669"/>
    <property type="project" value="InterPro"/>
</dbReference>
<comment type="caution">
    <text evidence="5">The sequence shown here is derived from an EMBL/GenBank/DDBJ whole genome shotgun (WGS) entry which is preliminary data.</text>
</comment>
<dbReference type="InterPro" id="IPR036322">
    <property type="entry name" value="WD40_repeat_dom_sf"/>
</dbReference>
<keyword evidence="6" id="KW-1185">Reference proteome</keyword>
<dbReference type="PANTHER" id="PTHR13268">
    <property type="entry name" value="BREAST CARCINOMA AMPLIFIED SEQUENCE 3"/>
    <property type="match status" value="1"/>
</dbReference>
<sequence>MKKSVNSSNGGVVNGKMVKNGSSSSGNGLLPFSIKLMSSCIKTVSNNVRLAGASISSDDQHHKDQVLWACFDRLELGPTTVKQVLLIGYSNGFQVLDVEDASNISELVSRRDDPVTFLQMQPTPAKSEGCEGFRKSHPMLLVVASDAMADLGPTQNGKDGVLRDGFAESLVGNHVNSPTTVRFYSLTSHNYVHILRFRSTVYMIRCSQQIVAVGLAAQIYCFDALTLENKFSVLTHPIPQLGGLGTTGVNNGYGPMAVGPRWLAYASNNPLHSNTGRLSPQSISPSPGISPSTSPSSGQLVARYAVESSKHLAAGLINLGDMGYKTFSKYCHEFLPDGSGSPVSSSASWKAGRNTSHSTDADAAGMVVIKDFESRAIVSQFRAHTSPISALCFDPSGTLLVTASIHGNNINIFRIMPSSLQNGSGTPTYNWSASHVHLYKLRRGMTSAVIQDICFSHFSQWVAIVSSRGTCHVYVLSPFGGETGLHLVSSHADGSTLIPVLSMPWWSTSCFLTNQQSSPPPPTITLSVVSRIKNGGWLSSMSNAASSAAGKVLVPSGVVAAVFHSALCQTMQPALSNHNVLEHLLVYSPSGHLLQYELIPWIGGEQGESFSRNGPGSLMQMQEEELRVKVEPVRWWDVCRRADWPDREEHINGITLGRADNSELITGNSSCDENTSEDKDLVKPLDRSHWYLSNAEVQLRSGRTPIWQNSKIGFYTMDTCVKKENQNNSSNYTGGEIEIEKIPVCEIQIRRKDLLPIFEHFHGINPAYGDERKRVNGRCAPSILPSSSKEKSDDSMASGTRTISIGVTEKSNPGSLRTSGSLYDSNESGMSTPTSHAGVSVVQNDSMRYSNVLSSVPLNHQAFGIISASPESPVNFSTSVEENYVVNSRLSPTSAYYLEAPGETPIQVSQVADIDGTSSSTTKFSGVTKVASEGQGHEDMPQAEGFGHYFQEDYCEDSTNSESQDLAAGLADSGSNRSLIDKETYEDEGSDDMLGGVFAFSEEGTLAWKILGFLCISLS</sequence>
<dbReference type="Pfam" id="PF12490">
    <property type="entry name" value="BCAS3"/>
    <property type="match status" value="1"/>
</dbReference>
<organism evidence="5 6">
    <name type="scientific">Lithospermum erythrorhizon</name>
    <name type="common">Purple gromwell</name>
    <name type="synonym">Lithospermum officinale var. erythrorhizon</name>
    <dbReference type="NCBI Taxonomy" id="34254"/>
    <lineage>
        <taxon>Eukaryota</taxon>
        <taxon>Viridiplantae</taxon>
        <taxon>Streptophyta</taxon>
        <taxon>Embryophyta</taxon>
        <taxon>Tracheophyta</taxon>
        <taxon>Spermatophyta</taxon>
        <taxon>Magnoliopsida</taxon>
        <taxon>eudicotyledons</taxon>
        <taxon>Gunneridae</taxon>
        <taxon>Pentapetalae</taxon>
        <taxon>asterids</taxon>
        <taxon>lamiids</taxon>
        <taxon>Boraginales</taxon>
        <taxon>Boraginaceae</taxon>
        <taxon>Boraginoideae</taxon>
        <taxon>Lithospermeae</taxon>
        <taxon>Lithospermum</taxon>
    </lineage>
</organism>
<dbReference type="EMBL" id="BAABME010002101">
    <property type="protein sequence ID" value="GAA0153025.1"/>
    <property type="molecule type" value="Genomic_DNA"/>
</dbReference>
<reference evidence="5 6" key="1">
    <citation type="submission" date="2024-01" db="EMBL/GenBank/DDBJ databases">
        <title>The complete chloroplast genome sequence of Lithospermum erythrorhizon: insights into the phylogenetic relationship among Boraginaceae species and the maternal lineages of purple gromwells.</title>
        <authorList>
            <person name="Okada T."/>
            <person name="Watanabe K."/>
        </authorList>
    </citation>
    <scope>NUCLEOTIDE SEQUENCE [LARGE SCALE GENOMIC DNA]</scope>
</reference>
<dbReference type="InterPro" id="IPR015943">
    <property type="entry name" value="WD40/YVTN_repeat-like_dom_sf"/>
</dbReference>
<evidence type="ECO:0000313" key="5">
    <source>
        <dbReference type="EMBL" id="GAA0153025.1"/>
    </source>
</evidence>
<feature type="region of interest" description="Disordered" evidence="2">
    <location>
        <begin position="274"/>
        <end position="296"/>
    </location>
</feature>
<dbReference type="FunFam" id="2.130.10.10:FF:000782">
    <property type="entry name" value="Autophagy-related protein 18h"/>
    <property type="match status" value="1"/>
</dbReference>
<gene>
    <name evidence="5" type="ORF">LIER_11359</name>
</gene>
<evidence type="ECO:0000256" key="2">
    <source>
        <dbReference type="SAM" id="MobiDB-lite"/>
    </source>
</evidence>
<accession>A0AAV3PMU0</accession>
<dbReference type="GO" id="GO:0042594">
    <property type="term" value="P:response to starvation"/>
    <property type="evidence" value="ECO:0007669"/>
    <property type="project" value="TreeGrafter"/>
</dbReference>
<evidence type="ECO:0008006" key="7">
    <source>
        <dbReference type="Google" id="ProtNLM"/>
    </source>
</evidence>
<evidence type="ECO:0000256" key="1">
    <source>
        <dbReference type="ARBA" id="ARBA00004329"/>
    </source>
</evidence>
<feature type="region of interest" description="Disordered" evidence="2">
    <location>
        <begin position="1"/>
        <end position="24"/>
    </location>
</feature>
<dbReference type="InterPro" id="IPR048382">
    <property type="entry name" value="BCAS3_WD40"/>
</dbReference>
<dbReference type="InterPro" id="IPR045142">
    <property type="entry name" value="BCAS3-like"/>
</dbReference>
<dbReference type="Pfam" id="PF21034">
    <property type="entry name" value="BCAS3_WD40"/>
    <property type="match status" value="1"/>
</dbReference>
<dbReference type="GO" id="GO:0000407">
    <property type="term" value="C:phagophore assembly site"/>
    <property type="evidence" value="ECO:0007669"/>
    <property type="project" value="UniProtKB-SubCell"/>
</dbReference>
<dbReference type="Gene3D" id="2.130.10.10">
    <property type="entry name" value="YVTN repeat-like/Quinoprotein amine dehydrogenase"/>
    <property type="match status" value="1"/>
</dbReference>
<dbReference type="PANTHER" id="PTHR13268:SF0">
    <property type="entry name" value="BCAS3 MICROTUBULE ASSOCIATED CELL MIGRATION FACTOR"/>
    <property type="match status" value="1"/>
</dbReference>
<proteinExistence type="predicted"/>
<feature type="domain" description="BCAS3 WD40" evidence="4">
    <location>
        <begin position="84"/>
        <end position="484"/>
    </location>
</feature>
<feature type="compositionally biased region" description="Polar residues" evidence="2">
    <location>
        <begin position="795"/>
        <end position="837"/>
    </location>
</feature>